<evidence type="ECO:0000313" key="3">
    <source>
        <dbReference type="Proteomes" id="UP000178585"/>
    </source>
</evidence>
<keyword evidence="1" id="KW-1133">Transmembrane helix</keyword>
<gene>
    <name evidence="2" type="ORF">A2949_00680</name>
</gene>
<dbReference type="InterPro" id="IPR006750">
    <property type="entry name" value="YdcZ"/>
</dbReference>
<organism evidence="2 3">
    <name type="scientific">Candidatus Adlerbacteria bacterium RIFCSPLOWO2_01_FULL_54_21b</name>
    <dbReference type="NCBI Taxonomy" id="1797245"/>
    <lineage>
        <taxon>Bacteria</taxon>
        <taxon>Candidatus Adleribacteriota</taxon>
    </lineage>
</organism>
<feature type="transmembrane region" description="Helical" evidence="1">
    <location>
        <begin position="152"/>
        <end position="173"/>
    </location>
</feature>
<proteinExistence type="predicted"/>
<dbReference type="STRING" id="1797245.A2949_00680"/>
<sequence length="194" mass="21763">MAEARLIPQPMVELLRLCLKLDATYKHPSDLEWEPLTDAMPESFRELIENILPEYCPIKVYTAPDKEKIDLRYMCIIGHKDRQWYALSFGLSSGNYETCMALLREAADKRRQPWNYWETGKRGWTIAAGLLGVASVALAAFLTARLGASADVLWVIFAQMALGVSIASALIVGPKTYWEQCGRQIEDLLGAIPA</sequence>
<evidence type="ECO:0000256" key="1">
    <source>
        <dbReference type="SAM" id="Phobius"/>
    </source>
</evidence>
<accession>A0A1F4Y1J8</accession>
<keyword evidence="1" id="KW-0472">Membrane</keyword>
<feature type="transmembrane region" description="Helical" evidence="1">
    <location>
        <begin position="124"/>
        <end position="146"/>
    </location>
</feature>
<reference evidence="2 3" key="1">
    <citation type="journal article" date="2016" name="Nat. Commun.">
        <title>Thousands of microbial genomes shed light on interconnected biogeochemical processes in an aquifer system.</title>
        <authorList>
            <person name="Anantharaman K."/>
            <person name="Brown C.T."/>
            <person name="Hug L.A."/>
            <person name="Sharon I."/>
            <person name="Castelle C.J."/>
            <person name="Probst A.J."/>
            <person name="Thomas B.C."/>
            <person name="Singh A."/>
            <person name="Wilkins M.J."/>
            <person name="Karaoz U."/>
            <person name="Brodie E.L."/>
            <person name="Williams K.H."/>
            <person name="Hubbard S.S."/>
            <person name="Banfield J.F."/>
        </authorList>
    </citation>
    <scope>NUCLEOTIDE SEQUENCE [LARGE SCALE GENOMIC DNA]</scope>
</reference>
<evidence type="ECO:0000313" key="2">
    <source>
        <dbReference type="EMBL" id="OGC87203.1"/>
    </source>
</evidence>
<protein>
    <submittedName>
        <fullName evidence="2">Uncharacterized protein</fullName>
    </submittedName>
</protein>
<dbReference type="Pfam" id="PF04657">
    <property type="entry name" value="DMT_YdcZ"/>
    <property type="match status" value="1"/>
</dbReference>
<dbReference type="AlphaFoldDB" id="A0A1F4Y1J8"/>
<comment type="caution">
    <text evidence="2">The sequence shown here is derived from an EMBL/GenBank/DDBJ whole genome shotgun (WGS) entry which is preliminary data.</text>
</comment>
<name>A0A1F4Y1J8_9BACT</name>
<dbReference type="Proteomes" id="UP000178585">
    <property type="component" value="Unassembled WGS sequence"/>
</dbReference>
<keyword evidence="1" id="KW-0812">Transmembrane</keyword>
<dbReference type="EMBL" id="MEWZ01000006">
    <property type="protein sequence ID" value="OGC87203.1"/>
    <property type="molecule type" value="Genomic_DNA"/>
</dbReference>